<accession>W2RYG9</accession>
<gene>
    <name evidence="5" type="ORF">HMPREF1541_05118</name>
</gene>
<keyword evidence="3" id="KW-0456">Lyase</keyword>
<dbReference type="AlphaFoldDB" id="W2RYG9"/>
<dbReference type="PANTHER" id="PTHR30502:SF0">
    <property type="entry name" value="PHOSPHOENOLPYRUVATE CARBOXYLASE FAMILY PROTEIN"/>
    <property type="match status" value="1"/>
</dbReference>
<dbReference type="GO" id="GO:0005737">
    <property type="term" value="C:cytoplasm"/>
    <property type="evidence" value="ECO:0007669"/>
    <property type="project" value="TreeGrafter"/>
</dbReference>
<dbReference type="InterPro" id="IPR050251">
    <property type="entry name" value="HpcH-HpaI_aldolase"/>
</dbReference>
<dbReference type="STRING" id="1220924.W2RYG9"/>
<dbReference type="InterPro" id="IPR040442">
    <property type="entry name" value="Pyrv_kinase-like_dom_sf"/>
</dbReference>
<evidence type="ECO:0000313" key="5">
    <source>
        <dbReference type="EMBL" id="ETN40838.1"/>
    </source>
</evidence>
<dbReference type="InterPro" id="IPR005000">
    <property type="entry name" value="Aldolase/citrate-lyase_domain"/>
</dbReference>
<dbReference type="EMBL" id="KB822720">
    <property type="protein sequence ID" value="ETN40838.1"/>
    <property type="molecule type" value="Genomic_DNA"/>
</dbReference>
<dbReference type="GO" id="GO:0046872">
    <property type="term" value="F:metal ion binding"/>
    <property type="evidence" value="ECO:0007669"/>
    <property type="project" value="UniProtKB-KW"/>
</dbReference>
<dbReference type="VEuPathDB" id="FungiDB:HMPREF1541_05118"/>
<dbReference type="InterPro" id="IPR015813">
    <property type="entry name" value="Pyrv/PenolPyrv_kinase-like_dom"/>
</dbReference>
<dbReference type="Proteomes" id="UP000030752">
    <property type="component" value="Unassembled WGS sequence"/>
</dbReference>
<dbReference type="PANTHER" id="PTHR30502">
    <property type="entry name" value="2-KETO-3-DEOXY-L-RHAMNONATE ALDOLASE"/>
    <property type="match status" value="1"/>
</dbReference>
<comment type="similarity">
    <text evidence="1">Belongs to the HpcH/HpaI aldolase family.</text>
</comment>
<dbReference type="Gene3D" id="3.20.20.60">
    <property type="entry name" value="Phosphoenolpyruvate-binding domains"/>
    <property type="match status" value="1"/>
</dbReference>
<proteinExistence type="inferred from homology"/>
<protein>
    <recommendedName>
        <fullName evidence="4">HpcH/HpaI aldolase/citrate lyase domain-containing protein</fullName>
    </recommendedName>
</protein>
<dbReference type="HOGENOM" id="CLU_059964_3_1_1"/>
<dbReference type="OrthoDB" id="1621678at2759"/>
<name>W2RYG9_CYPE1</name>
<dbReference type="Pfam" id="PF03328">
    <property type="entry name" value="HpcH_HpaI"/>
    <property type="match status" value="1"/>
</dbReference>
<evidence type="ECO:0000256" key="3">
    <source>
        <dbReference type="ARBA" id="ARBA00023239"/>
    </source>
</evidence>
<dbReference type="RefSeq" id="XP_008717681.1">
    <property type="nucleotide sequence ID" value="XM_008719459.1"/>
</dbReference>
<keyword evidence="6" id="KW-1185">Reference proteome</keyword>
<dbReference type="GeneID" id="19972457"/>
<dbReference type="GO" id="GO:0016832">
    <property type="term" value="F:aldehyde-lyase activity"/>
    <property type="evidence" value="ECO:0007669"/>
    <property type="project" value="TreeGrafter"/>
</dbReference>
<evidence type="ECO:0000313" key="6">
    <source>
        <dbReference type="Proteomes" id="UP000030752"/>
    </source>
</evidence>
<dbReference type="InParanoid" id="W2RYG9"/>
<evidence type="ECO:0000256" key="1">
    <source>
        <dbReference type="ARBA" id="ARBA00005568"/>
    </source>
</evidence>
<keyword evidence="2" id="KW-0479">Metal-binding</keyword>
<evidence type="ECO:0000259" key="4">
    <source>
        <dbReference type="Pfam" id="PF03328"/>
    </source>
</evidence>
<dbReference type="SUPFAM" id="SSF51621">
    <property type="entry name" value="Phosphoenolpyruvate/pyruvate domain"/>
    <property type="match status" value="1"/>
</dbReference>
<evidence type="ECO:0000256" key="2">
    <source>
        <dbReference type="ARBA" id="ARBA00022723"/>
    </source>
</evidence>
<reference evidence="5 6" key="1">
    <citation type="submission" date="2013-03" db="EMBL/GenBank/DDBJ databases">
        <title>The Genome Sequence of Phialophora europaea CBS 101466.</title>
        <authorList>
            <consortium name="The Broad Institute Genomics Platform"/>
            <person name="Cuomo C."/>
            <person name="de Hoog S."/>
            <person name="Gorbushina A."/>
            <person name="Walker B."/>
            <person name="Young S.K."/>
            <person name="Zeng Q."/>
            <person name="Gargeya S."/>
            <person name="Fitzgerald M."/>
            <person name="Haas B."/>
            <person name="Abouelleil A."/>
            <person name="Allen A.W."/>
            <person name="Alvarado L."/>
            <person name="Arachchi H.M."/>
            <person name="Berlin A.M."/>
            <person name="Chapman S.B."/>
            <person name="Gainer-Dewar J."/>
            <person name="Goldberg J."/>
            <person name="Griggs A."/>
            <person name="Gujja S."/>
            <person name="Hansen M."/>
            <person name="Howarth C."/>
            <person name="Imamovic A."/>
            <person name="Ireland A."/>
            <person name="Larimer J."/>
            <person name="McCowan C."/>
            <person name="Murphy C."/>
            <person name="Pearson M."/>
            <person name="Poon T.W."/>
            <person name="Priest M."/>
            <person name="Roberts A."/>
            <person name="Saif S."/>
            <person name="Shea T."/>
            <person name="Sisk P."/>
            <person name="Sykes S."/>
            <person name="Wortman J."/>
            <person name="Nusbaum C."/>
            <person name="Birren B."/>
        </authorList>
    </citation>
    <scope>NUCLEOTIDE SEQUENCE [LARGE SCALE GENOMIC DNA]</scope>
    <source>
        <strain evidence="5 6">CBS 101466</strain>
    </source>
</reference>
<feature type="domain" description="HpcH/HpaI aldolase/citrate lyase" evidence="4">
    <location>
        <begin position="6"/>
        <end position="194"/>
    </location>
</feature>
<organism evidence="5 6">
    <name type="scientific">Cyphellophora europaea (strain CBS 101466)</name>
    <name type="common">Phialophora europaea</name>
    <dbReference type="NCBI Taxonomy" id="1220924"/>
    <lineage>
        <taxon>Eukaryota</taxon>
        <taxon>Fungi</taxon>
        <taxon>Dikarya</taxon>
        <taxon>Ascomycota</taxon>
        <taxon>Pezizomycotina</taxon>
        <taxon>Eurotiomycetes</taxon>
        <taxon>Chaetothyriomycetidae</taxon>
        <taxon>Chaetothyriales</taxon>
        <taxon>Cyphellophoraceae</taxon>
        <taxon>Cyphellophora</taxon>
    </lineage>
</organism>
<dbReference type="eggNOG" id="ENOG502QR7H">
    <property type="taxonomic scope" value="Eukaryota"/>
</dbReference>
<sequence>MHLAVSAVSSAGVSPIVRVPASEHWQLKRALDAGCHAVMVPMCETPEQAEAVVRACKYPGPRWPRGNRGAGAMFAHHAFDGRPGPREYYMGANDGVMVCVQIESRTAVENIEAIASVQGLDMLFVGPNDLASSMGFVAFDHAKTPEVQEAIAKVLRVGKEKGKFVGHFALSAEEAGSRWEQGWEFVNCGADLVAVMAWMGGEMGRLKGMVEKGRGA</sequence>